<dbReference type="EMBL" id="FNCO01000021">
    <property type="protein sequence ID" value="SDJ08825.1"/>
    <property type="molecule type" value="Genomic_DNA"/>
</dbReference>
<dbReference type="Proteomes" id="UP000182894">
    <property type="component" value="Unassembled WGS sequence"/>
</dbReference>
<gene>
    <name evidence="1" type="ORF">SAMN05216605_12180</name>
</gene>
<dbReference type="AlphaFoldDB" id="A0A1G8QWY8"/>
<dbReference type="OrthoDB" id="6846089at2"/>
<dbReference type="SUPFAM" id="SSF109709">
    <property type="entry name" value="KorB DNA-binding domain-like"/>
    <property type="match status" value="1"/>
</dbReference>
<evidence type="ECO:0000313" key="2">
    <source>
        <dbReference type="Proteomes" id="UP000182894"/>
    </source>
</evidence>
<reference evidence="2" key="1">
    <citation type="submission" date="2016-10" db="EMBL/GenBank/DDBJ databases">
        <authorList>
            <person name="Varghese N."/>
            <person name="Submissions S."/>
        </authorList>
    </citation>
    <scope>NUCLEOTIDE SEQUENCE [LARGE SCALE GENOMIC DNA]</scope>
    <source>
        <strain evidence="2">ATCC 700689</strain>
    </source>
</reference>
<protein>
    <recommendedName>
        <fullName evidence="3">Chromosome partitioning protein, ParB family</fullName>
    </recommendedName>
</protein>
<dbReference type="Gene3D" id="1.10.10.2830">
    <property type="match status" value="1"/>
</dbReference>
<evidence type="ECO:0000313" key="1">
    <source>
        <dbReference type="EMBL" id="SDJ08825.1"/>
    </source>
</evidence>
<proteinExistence type="predicted"/>
<evidence type="ECO:0008006" key="3">
    <source>
        <dbReference type="Google" id="ProtNLM"/>
    </source>
</evidence>
<accession>A0A1G8QWY8</accession>
<keyword evidence="2" id="KW-1185">Reference proteome</keyword>
<dbReference type="STRING" id="89065.SAMN05216605_12180"/>
<name>A0A1G8QWY8_9PSED</name>
<dbReference type="RefSeq" id="WP_074758213.1">
    <property type="nucleotide sequence ID" value="NZ_FNCO01000021.1"/>
</dbReference>
<organism evidence="1 2">
    <name type="scientific">Pseudomonas abietaniphila</name>
    <dbReference type="NCBI Taxonomy" id="89065"/>
    <lineage>
        <taxon>Bacteria</taxon>
        <taxon>Pseudomonadati</taxon>
        <taxon>Pseudomonadota</taxon>
        <taxon>Gammaproteobacteria</taxon>
        <taxon>Pseudomonadales</taxon>
        <taxon>Pseudomonadaceae</taxon>
        <taxon>Pseudomonas</taxon>
    </lineage>
</organism>
<sequence length="329" mass="36080">MEASDSSLGSTEKQLDLDFRLNIVKGSIKAAMKQGGLNGKSFTAGDLWNVDPRVIKVIPGYNIRERNSKYFAAVEKYKRSMMDVGFKKDSALSVIVVAEEDGSQSIYLKRGHQRLEAVIGAIDEGAPISTVPCIIDSDNISEEDMTTDLVTSNNGTPLDPYPLAVACKRMTRFYPENHSAIAKKLGLWPNQVSDYLLLINGPIEICNYVRQEVVTFTLAIELMKEHGAKALEVIEKGLARSAIAGGSANKLMPRFVPGKFVKKAVTKAAPAMRTAILGIREDKGFEHLSPANQQALEEILNAFKEAEAVEEKLNAENPEPELNLETVEV</sequence>